<evidence type="ECO:0000313" key="3">
    <source>
        <dbReference type="Proteomes" id="UP000001646"/>
    </source>
</evidence>
<protein>
    <submittedName>
        <fullName evidence="2">Uncharacterized protein</fullName>
    </submittedName>
</protein>
<keyword evidence="1" id="KW-0472">Membrane</keyword>
<reference evidence="2" key="3">
    <citation type="submission" date="2025-09" db="UniProtKB">
        <authorList>
            <consortium name="Ensembl"/>
        </authorList>
    </citation>
    <scope>IDENTIFICATION</scope>
</reference>
<organism evidence="2 3">
    <name type="scientific">Anolis carolinensis</name>
    <name type="common">Green anole</name>
    <name type="synonym">American chameleon</name>
    <dbReference type="NCBI Taxonomy" id="28377"/>
    <lineage>
        <taxon>Eukaryota</taxon>
        <taxon>Metazoa</taxon>
        <taxon>Chordata</taxon>
        <taxon>Craniata</taxon>
        <taxon>Vertebrata</taxon>
        <taxon>Euteleostomi</taxon>
        <taxon>Lepidosauria</taxon>
        <taxon>Squamata</taxon>
        <taxon>Bifurcata</taxon>
        <taxon>Unidentata</taxon>
        <taxon>Episquamata</taxon>
        <taxon>Toxicofera</taxon>
        <taxon>Iguania</taxon>
        <taxon>Dactyloidae</taxon>
        <taxon>Anolis</taxon>
    </lineage>
</organism>
<dbReference type="Proteomes" id="UP000001646">
    <property type="component" value="Chromosome 2"/>
</dbReference>
<dbReference type="GeneTree" id="ENSGT01030000237821"/>
<evidence type="ECO:0000256" key="1">
    <source>
        <dbReference type="SAM" id="Phobius"/>
    </source>
</evidence>
<sequence length="66" mass="7709">MTKYSLSQDYTLVQYSRITSFPCRYLSVCVIIFLFISQIAGVNCDCSFDFLLGNFHAIIKNFEEFF</sequence>
<keyword evidence="3" id="KW-1185">Reference proteome</keyword>
<feature type="transmembrane region" description="Helical" evidence="1">
    <location>
        <begin position="21"/>
        <end position="40"/>
    </location>
</feature>
<reference evidence="2 3" key="1">
    <citation type="submission" date="2009-12" db="EMBL/GenBank/DDBJ databases">
        <title>The Genome Sequence of Anolis carolinensis (Green Anole Lizard).</title>
        <authorList>
            <consortium name="The Genome Sequencing Platform"/>
            <person name="Di Palma F."/>
            <person name="Alfoldi J."/>
            <person name="Heiman D."/>
            <person name="Young S."/>
            <person name="Grabherr M."/>
            <person name="Johnson J."/>
            <person name="Lander E.S."/>
            <person name="Lindblad-Toh K."/>
        </authorList>
    </citation>
    <scope>NUCLEOTIDE SEQUENCE [LARGE SCALE GENOMIC DNA]</scope>
    <source>
        <strain evidence="2 3">JBL SC #1</strain>
    </source>
</reference>
<dbReference type="AlphaFoldDB" id="A0A803ST53"/>
<name>A0A803ST53_ANOCA</name>
<evidence type="ECO:0000313" key="2">
    <source>
        <dbReference type="Ensembl" id="ENSACAP00000026143.1"/>
    </source>
</evidence>
<dbReference type="Ensembl" id="ENSACAT00000045086.1">
    <property type="protein sequence ID" value="ENSACAP00000026143.1"/>
    <property type="gene ID" value="ENSACAG00000035619.1"/>
</dbReference>
<dbReference type="InParanoid" id="A0A803ST53"/>
<reference evidence="2" key="2">
    <citation type="submission" date="2025-08" db="UniProtKB">
        <authorList>
            <consortium name="Ensembl"/>
        </authorList>
    </citation>
    <scope>IDENTIFICATION</scope>
</reference>
<proteinExistence type="predicted"/>
<keyword evidence="1" id="KW-0812">Transmembrane</keyword>
<keyword evidence="1" id="KW-1133">Transmembrane helix</keyword>
<accession>A0A803ST53</accession>